<proteinExistence type="predicted"/>
<dbReference type="EMBL" id="KZ819692">
    <property type="protein sequence ID" value="PWN54204.1"/>
    <property type="molecule type" value="Genomic_DNA"/>
</dbReference>
<name>A0ACD0P8C0_9BASI</name>
<accession>A0ACD0P8C0</accession>
<dbReference type="Proteomes" id="UP000245626">
    <property type="component" value="Unassembled WGS sequence"/>
</dbReference>
<evidence type="ECO:0000313" key="2">
    <source>
        <dbReference type="Proteomes" id="UP000245626"/>
    </source>
</evidence>
<gene>
    <name evidence="1" type="ORF">IE53DRAFT_383229</name>
</gene>
<evidence type="ECO:0000313" key="1">
    <source>
        <dbReference type="EMBL" id="PWN54204.1"/>
    </source>
</evidence>
<sequence>MASRGPKLTFDSVTQPIAATVGSPSLATLSLIFLFSRVIDKSELSFTLKRRDLDALTKAEHFFSLLVQKVKSSRWLKVYLSVLLFKYLNHIGNRFVIDKQAPRKIRWPEHVVVITGAARGILGEVACQLSEKGAKVAAIDAAPRSDHGKETLYIQADVTDGESMAKAKKQVEDKLGLCTMLIPGAGLARHGFILDPPSITPFTFPLKVSDVNLHGVVNTLKVFGEDMLPDGGRLGKNSISQARNQWGGHILLIGSGAAFIVLPANGTYNASKAGVLSLHETLSTELESWHNVKNVRNSVICPLKVDTAMTEGRMKDTHSQFMLPTLTAGQVASKIVEMLEEDRSQMVFMPRAAYLLSYVRNLPPWAVRLVHRAAGSFGTFSDYASRHRGVVADK</sequence>
<organism evidence="1 2">
    <name type="scientific">Violaceomyces palustris</name>
    <dbReference type="NCBI Taxonomy" id="1673888"/>
    <lineage>
        <taxon>Eukaryota</taxon>
        <taxon>Fungi</taxon>
        <taxon>Dikarya</taxon>
        <taxon>Basidiomycota</taxon>
        <taxon>Ustilaginomycotina</taxon>
        <taxon>Ustilaginomycetes</taxon>
        <taxon>Violaceomycetales</taxon>
        <taxon>Violaceomycetaceae</taxon>
        <taxon>Violaceomyces</taxon>
    </lineage>
</organism>
<protein>
    <submittedName>
        <fullName evidence="1">NAD(P)-binding protein</fullName>
    </submittedName>
</protein>
<keyword evidence="2" id="KW-1185">Reference proteome</keyword>
<reference evidence="1 2" key="1">
    <citation type="journal article" date="2018" name="Mol. Biol. Evol.">
        <title>Broad Genomic Sampling Reveals a Smut Pathogenic Ancestry of the Fungal Clade Ustilaginomycotina.</title>
        <authorList>
            <person name="Kijpornyongpan T."/>
            <person name="Mondo S.J."/>
            <person name="Barry K."/>
            <person name="Sandor L."/>
            <person name="Lee J."/>
            <person name="Lipzen A."/>
            <person name="Pangilinan J."/>
            <person name="LaButti K."/>
            <person name="Hainaut M."/>
            <person name="Henrissat B."/>
            <person name="Grigoriev I.V."/>
            <person name="Spatafora J.W."/>
            <person name="Aime M.C."/>
        </authorList>
    </citation>
    <scope>NUCLEOTIDE SEQUENCE [LARGE SCALE GENOMIC DNA]</scope>
    <source>
        <strain evidence="1 2">SA 807</strain>
    </source>
</reference>